<evidence type="ECO:0000256" key="1">
    <source>
        <dbReference type="SAM" id="MobiDB-lite"/>
    </source>
</evidence>
<dbReference type="RefSeq" id="XP_028532057.1">
    <property type="nucleotide sequence ID" value="XM_028675472.1"/>
</dbReference>
<gene>
    <name evidence="2" type="ORF">PRELSG_0602400</name>
</gene>
<dbReference type="Proteomes" id="UP000220158">
    <property type="component" value="Chromosome 6"/>
</dbReference>
<keyword evidence="3" id="KW-1185">Reference proteome</keyword>
<dbReference type="VEuPathDB" id="PlasmoDB:PRELSG_0602400"/>
<dbReference type="KEGG" id="prel:PRELSG_0602400"/>
<dbReference type="GeneID" id="39735150"/>
<proteinExistence type="predicted"/>
<dbReference type="AlphaFoldDB" id="A0A1J1H299"/>
<reference evidence="2 3" key="1">
    <citation type="submission" date="2015-04" db="EMBL/GenBank/DDBJ databases">
        <authorList>
            <consortium name="Pathogen Informatics"/>
        </authorList>
    </citation>
    <scope>NUCLEOTIDE SEQUENCE [LARGE SCALE GENOMIC DNA]</scope>
    <source>
        <strain evidence="2 3">SGS1</strain>
    </source>
</reference>
<feature type="region of interest" description="Disordered" evidence="1">
    <location>
        <begin position="573"/>
        <end position="596"/>
    </location>
</feature>
<dbReference type="EMBL" id="LN835301">
    <property type="protein sequence ID" value="CRG99049.1"/>
    <property type="molecule type" value="Genomic_DNA"/>
</dbReference>
<dbReference type="OrthoDB" id="361063at2759"/>
<name>A0A1J1H299_PLARL</name>
<accession>A0A1J1H299</accession>
<evidence type="ECO:0000313" key="3">
    <source>
        <dbReference type="Proteomes" id="UP000220158"/>
    </source>
</evidence>
<organism evidence="2 3">
    <name type="scientific">Plasmodium relictum</name>
    <dbReference type="NCBI Taxonomy" id="85471"/>
    <lineage>
        <taxon>Eukaryota</taxon>
        <taxon>Sar</taxon>
        <taxon>Alveolata</taxon>
        <taxon>Apicomplexa</taxon>
        <taxon>Aconoidasida</taxon>
        <taxon>Haemosporida</taxon>
        <taxon>Plasmodiidae</taxon>
        <taxon>Plasmodium</taxon>
        <taxon>Plasmodium (Haemamoeba)</taxon>
    </lineage>
</organism>
<evidence type="ECO:0000313" key="2">
    <source>
        <dbReference type="EMBL" id="CRG99049.1"/>
    </source>
</evidence>
<protein>
    <submittedName>
        <fullName evidence="2">Uncharacterized protein</fullName>
    </submittedName>
</protein>
<sequence>MFVNSLKKYFIYHLNKNDKICRLIVRKNISSRTGLDVENNVIKKLKDMNSENICNGIKKSVKNGFINKNMFDLYNNLVKKHLNDLKFSDIVLILQSYALCKERNFEIYSILSNRSLHIFKENKIKYESITYDNIYKYIIASNQLNFSDFELMTIFLKQVKQNLDYFGIKKISKILHAFSKLKINDEELLEISGNYILKNFDEIKSNYINHLISAYSKSNNNHSELCLKLIKYIYKNINSFDSISIYNTLTQIKYIINKIKNDKNYSIYFSEENILYDDKINKSSTISDASKNVIDSKKENSEQSNNINNKVYINDNSTTINKEKESCIYKKDLEEECYLNDYSKDENSINYNKKILKDIIHLLFSKVNSCLAFLSLKQMIKLLCCYKDLNYFNYIFVYKRLLNFLLSKVQSNKINLEESILILEFFVILPYMDNNMEKIMNIVLQNLEKNIIFNYSYIYRLLLCFKNLNIHSDNILSKIDCFIFKNQKNFEKNCNLEELNLFLHFYSKNNEEWGEMLKYLNFLKEKKGNTKENTSEESNPSNQIINKIDINKADKKLIIYKYNKMEKCFNEDEKSLNNNSEQENYSKKSVSSSNNEDISRSISDYLYFNLINEKKK</sequence>